<dbReference type="Proteomes" id="UP001595843">
    <property type="component" value="Unassembled WGS sequence"/>
</dbReference>
<protein>
    <submittedName>
        <fullName evidence="2">ABC transporter permease</fullName>
    </submittedName>
</protein>
<keyword evidence="1" id="KW-0472">Membrane</keyword>
<feature type="transmembrane region" description="Helical" evidence="1">
    <location>
        <begin position="60"/>
        <end position="86"/>
    </location>
</feature>
<organism evidence="2 3">
    <name type="scientific">Salinithrix halophila</name>
    <dbReference type="NCBI Taxonomy" id="1485204"/>
    <lineage>
        <taxon>Bacteria</taxon>
        <taxon>Bacillati</taxon>
        <taxon>Bacillota</taxon>
        <taxon>Bacilli</taxon>
        <taxon>Bacillales</taxon>
        <taxon>Thermoactinomycetaceae</taxon>
        <taxon>Salinithrix</taxon>
    </lineage>
</organism>
<keyword evidence="3" id="KW-1185">Reference proteome</keyword>
<sequence length="284" mass="31349">MWTIAELTVKEILYKRIFIVIFWMSLAFLVCYGVGTHYAGEKMAQANSTMGYMAKGFLSTQIYGMGLYFASFITSLLAIFSSVGSISKEIESRQIDPLLSRPLSRYSFVFGRFIGLSGLLALYGVWLFLGITLVNQWLGGDLKATVTMVQILQALGLFILQPIILVTVSLLFSARISTLNSGIIMMMLYVISMIGGFIEQIGSLVKETIMINIGIVTSLVFPIDSLFRKMTICLFDSADNPISFAAQGLFGSVSAPSNVMIFYTFLYGIVALCTTVRSFSVRDL</sequence>
<accession>A0ABV8JJL4</accession>
<gene>
    <name evidence="2" type="ORF">ACFOUO_12120</name>
</gene>
<feature type="transmembrane region" description="Helical" evidence="1">
    <location>
        <begin position="151"/>
        <end position="172"/>
    </location>
</feature>
<comment type="caution">
    <text evidence="2">The sequence shown here is derived from an EMBL/GenBank/DDBJ whole genome shotgun (WGS) entry which is preliminary data.</text>
</comment>
<dbReference type="PANTHER" id="PTHR43471">
    <property type="entry name" value="ABC TRANSPORTER PERMEASE"/>
    <property type="match status" value="1"/>
</dbReference>
<evidence type="ECO:0000313" key="2">
    <source>
        <dbReference type="EMBL" id="MFC4077544.1"/>
    </source>
</evidence>
<proteinExistence type="predicted"/>
<dbReference type="RefSeq" id="WP_380705354.1">
    <property type="nucleotide sequence ID" value="NZ_JBHSAP010000015.1"/>
</dbReference>
<evidence type="ECO:0000313" key="3">
    <source>
        <dbReference type="Proteomes" id="UP001595843"/>
    </source>
</evidence>
<reference evidence="3" key="1">
    <citation type="journal article" date="2019" name="Int. J. Syst. Evol. Microbiol.">
        <title>The Global Catalogue of Microorganisms (GCM) 10K type strain sequencing project: providing services to taxonomists for standard genome sequencing and annotation.</title>
        <authorList>
            <consortium name="The Broad Institute Genomics Platform"/>
            <consortium name="The Broad Institute Genome Sequencing Center for Infectious Disease"/>
            <person name="Wu L."/>
            <person name="Ma J."/>
        </authorList>
    </citation>
    <scope>NUCLEOTIDE SEQUENCE [LARGE SCALE GENOMIC DNA]</scope>
    <source>
        <strain evidence="3">IBRC-M 10813</strain>
    </source>
</reference>
<feature type="transmembrane region" description="Helical" evidence="1">
    <location>
        <begin position="260"/>
        <end position="279"/>
    </location>
</feature>
<evidence type="ECO:0000256" key="1">
    <source>
        <dbReference type="SAM" id="Phobius"/>
    </source>
</evidence>
<dbReference type="Pfam" id="PF12679">
    <property type="entry name" value="ABC2_membrane_2"/>
    <property type="match status" value="1"/>
</dbReference>
<keyword evidence="1" id="KW-0812">Transmembrane</keyword>
<name>A0ABV8JJL4_9BACL</name>
<feature type="transmembrane region" description="Helical" evidence="1">
    <location>
        <begin position="179"/>
        <end position="197"/>
    </location>
</feature>
<dbReference type="EMBL" id="JBHSAP010000015">
    <property type="protein sequence ID" value="MFC4077544.1"/>
    <property type="molecule type" value="Genomic_DNA"/>
</dbReference>
<feature type="transmembrane region" description="Helical" evidence="1">
    <location>
        <begin position="106"/>
        <end position="131"/>
    </location>
</feature>
<feature type="transmembrane region" description="Helical" evidence="1">
    <location>
        <begin position="17"/>
        <end position="40"/>
    </location>
</feature>
<keyword evidence="1" id="KW-1133">Transmembrane helix</keyword>